<protein>
    <submittedName>
        <fullName evidence="1">Uncharacterized protein</fullName>
    </submittedName>
</protein>
<dbReference type="Proteomes" id="UP000219271">
    <property type="component" value="Unassembled WGS sequence"/>
</dbReference>
<evidence type="ECO:0000313" key="1">
    <source>
        <dbReference type="EMBL" id="SOD39583.1"/>
    </source>
</evidence>
<sequence>MGFQRFFDLSIRVLLASESTNGQSLNQVA</sequence>
<reference evidence="2" key="1">
    <citation type="submission" date="2017-09" db="EMBL/GenBank/DDBJ databases">
        <authorList>
            <person name="Varghese N."/>
            <person name="Submissions S."/>
        </authorList>
    </citation>
    <scope>NUCLEOTIDE SEQUENCE [LARGE SCALE GENOMIC DNA]</scope>
    <source>
        <strain evidence="2">JKS000234</strain>
    </source>
</reference>
<accession>A0A286BZK8</accession>
<organism evidence="1 2">
    <name type="scientific">Candidatus Pantoea floridensis</name>
    <dbReference type="NCBI Taxonomy" id="1938870"/>
    <lineage>
        <taxon>Bacteria</taxon>
        <taxon>Pseudomonadati</taxon>
        <taxon>Pseudomonadota</taxon>
        <taxon>Gammaproteobacteria</taxon>
        <taxon>Enterobacterales</taxon>
        <taxon>Erwiniaceae</taxon>
        <taxon>Pantoea</taxon>
    </lineage>
</organism>
<evidence type="ECO:0000313" key="2">
    <source>
        <dbReference type="Proteomes" id="UP000219271"/>
    </source>
</evidence>
<keyword evidence="2" id="KW-1185">Reference proteome</keyword>
<dbReference type="AlphaFoldDB" id="A0A286BZK8"/>
<proteinExistence type="predicted"/>
<gene>
    <name evidence="1" type="ORF">SAMN06273570_4033</name>
</gene>
<name>A0A286BZK8_9GAMM</name>
<dbReference type="EMBL" id="OCMY01000001">
    <property type="protein sequence ID" value="SOD39583.1"/>
    <property type="molecule type" value="Genomic_DNA"/>
</dbReference>